<dbReference type="InterPro" id="IPR021327">
    <property type="entry name" value="DUF2934"/>
</dbReference>
<evidence type="ECO:0008006" key="4">
    <source>
        <dbReference type="Google" id="ProtNLM"/>
    </source>
</evidence>
<dbReference type="Proteomes" id="UP000184387">
    <property type="component" value="Unassembled WGS sequence"/>
</dbReference>
<evidence type="ECO:0000256" key="1">
    <source>
        <dbReference type="SAM" id="MobiDB-lite"/>
    </source>
</evidence>
<feature type="region of interest" description="Disordered" evidence="1">
    <location>
        <begin position="45"/>
        <end position="80"/>
    </location>
</feature>
<evidence type="ECO:0000313" key="2">
    <source>
        <dbReference type="EMBL" id="SHK25761.1"/>
    </source>
</evidence>
<organism evidence="2 3">
    <name type="scientific">Muricoccus roseus</name>
    <dbReference type="NCBI Taxonomy" id="198092"/>
    <lineage>
        <taxon>Bacteria</taxon>
        <taxon>Pseudomonadati</taxon>
        <taxon>Pseudomonadota</taxon>
        <taxon>Alphaproteobacteria</taxon>
        <taxon>Acetobacterales</taxon>
        <taxon>Roseomonadaceae</taxon>
        <taxon>Muricoccus</taxon>
    </lineage>
</organism>
<dbReference type="AlphaFoldDB" id="A0A1M6QZU3"/>
<keyword evidence="3" id="KW-1185">Reference proteome</keyword>
<reference evidence="2 3" key="1">
    <citation type="submission" date="2016-11" db="EMBL/GenBank/DDBJ databases">
        <authorList>
            <person name="Jaros S."/>
            <person name="Januszkiewicz K."/>
            <person name="Wedrychowicz H."/>
        </authorList>
    </citation>
    <scope>NUCLEOTIDE SEQUENCE [LARGE SCALE GENOMIC DNA]</scope>
    <source>
        <strain evidence="2 3">DSM 14916</strain>
    </source>
</reference>
<accession>A0A1M6QZU3</accession>
<dbReference type="Pfam" id="PF11154">
    <property type="entry name" value="DUF2934"/>
    <property type="match status" value="1"/>
</dbReference>
<dbReference type="OrthoDB" id="9811127at2"/>
<dbReference type="EMBL" id="FQZF01000039">
    <property type="protein sequence ID" value="SHK25761.1"/>
    <property type="molecule type" value="Genomic_DNA"/>
</dbReference>
<proteinExistence type="predicted"/>
<dbReference type="RefSeq" id="WP_073139356.1">
    <property type="nucleotide sequence ID" value="NZ_FQZF01000039.1"/>
</dbReference>
<gene>
    <name evidence="2" type="ORF">SAMN02745194_04564</name>
</gene>
<name>A0A1M6QZU3_9PROT</name>
<evidence type="ECO:0000313" key="3">
    <source>
        <dbReference type="Proteomes" id="UP000184387"/>
    </source>
</evidence>
<protein>
    <recommendedName>
        <fullName evidence="4">DUF2934 domain-containing protein</fullName>
    </recommendedName>
</protein>
<sequence>MSERLIDVLDEHGRVRHTYPITLGEPGASAAEESYEAKALEAAAHSELAPDEELREFTAKPHASRSGPLQPYGDSLRSDSETKLGLEQVVREHAYLLWVEEGRPEGRATDHWRRALEEHVRHRAYVLWRQEGCPEGRAEEHWNRVCEFQEF</sequence>